<dbReference type="PROSITE" id="PS50007">
    <property type="entry name" value="PIPLC_X_DOMAIN"/>
    <property type="match status" value="1"/>
</dbReference>
<sequence>MSRLTGLLAAGLVAAALIPTTTATAATDNPWLERRVLNIAHQGGEIEAPSDTLYAFRTALDKGADVLELDVHATTDGELVVLHDTTVDRTTNGAGRVDALTLEQIRALDAAHWFVPGCGTCHGQDDAAYAFRGVATGERPAPDGFTAADFRIPTLREVLETFPDVLLNVEIKRTRPETSPYERTMADLLAEFGRGTDTVVASFSDSAVTRFKLYNRDVSTSPGTNQVTAFWLNTLGPLTGITLHGHHALQVPPSQSGIPVVTADFVADAHRRGLAVHVWTINDRAEMERLIDLGVDGIMTDRPTLLEQVLDDRAAADPTGRA</sequence>
<reference evidence="4" key="1">
    <citation type="submission" date="2016-10" db="EMBL/GenBank/DDBJ databases">
        <authorList>
            <person name="Varghese N."/>
            <person name="Submissions S."/>
        </authorList>
    </citation>
    <scope>NUCLEOTIDE SEQUENCE [LARGE SCALE GENOMIC DNA]</scope>
    <source>
        <strain evidence="4">DSM 45237</strain>
    </source>
</reference>
<evidence type="ECO:0000256" key="1">
    <source>
        <dbReference type="SAM" id="SignalP"/>
    </source>
</evidence>
<dbReference type="PANTHER" id="PTHR46211:SF14">
    <property type="entry name" value="GLYCEROPHOSPHODIESTER PHOSPHODIESTERASE"/>
    <property type="match status" value="1"/>
</dbReference>
<feature type="domain" description="GP-PDE" evidence="2">
    <location>
        <begin position="36"/>
        <end position="310"/>
    </location>
</feature>
<dbReference type="AlphaFoldDB" id="A0A1H5PUM8"/>
<dbReference type="OrthoDB" id="5241788at2"/>
<dbReference type="EMBL" id="FNUC01000004">
    <property type="protein sequence ID" value="SEF16911.1"/>
    <property type="molecule type" value="Genomic_DNA"/>
</dbReference>
<gene>
    <name evidence="3" type="ORF">SAMN04488561_5602</name>
</gene>
<protein>
    <submittedName>
        <fullName evidence="3">Glycerophosphoryl diester phosphodiesterase</fullName>
    </submittedName>
</protein>
<accession>A0A1H5PUM8</accession>
<organism evidence="3 4">
    <name type="scientific">Jiangella alba</name>
    <dbReference type="NCBI Taxonomy" id="561176"/>
    <lineage>
        <taxon>Bacteria</taxon>
        <taxon>Bacillati</taxon>
        <taxon>Actinomycetota</taxon>
        <taxon>Actinomycetes</taxon>
        <taxon>Jiangellales</taxon>
        <taxon>Jiangellaceae</taxon>
        <taxon>Jiangella</taxon>
    </lineage>
</organism>
<evidence type="ECO:0000313" key="4">
    <source>
        <dbReference type="Proteomes" id="UP000181980"/>
    </source>
</evidence>
<evidence type="ECO:0000313" key="3">
    <source>
        <dbReference type="EMBL" id="SEF16911.1"/>
    </source>
</evidence>
<dbReference type="Proteomes" id="UP000181980">
    <property type="component" value="Unassembled WGS sequence"/>
</dbReference>
<dbReference type="SUPFAM" id="SSF51695">
    <property type="entry name" value="PLC-like phosphodiesterases"/>
    <property type="match status" value="1"/>
</dbReference>
<keyword evidence="1" id="KW-0732">Signal</keyword>
<dbReference type="PROSITE" id="PS51704">
    <property type="entry name" value="GP_PDE"/>
    <property type="match status" value="1"/>
</dbReference>
<dbReference type="STRING" id="561176.SAMN04488561_5602"/>
<dbReference type="Gene3D" id="3.20.20.190">
    <property type="entry name" value="Phosphatidylinositol (PI) phosphodiesterase"/>
    <property type="match status" value="1"/>
</dbReference>
<evidence type="ECO:0000259" key="2">
    <source>
        <dbReference type="PROSITE" id="PS51704"/>
    </source>
</evidence>
<dbReference type="Pfam" id="PF03009">
    <property type="entry name" value="GDPD"/>
    <property type="match status" value="1"/>
</dbReference>
<name>A0A1H5PUM8_9ACTN</name>
<dbReference type="InterPro" id="IPR017946">
    <property type="entry name" value="PLC-like_Pdiesterase_TIM-brl"/>
</dbReference>
<dbReference type="GO" id="GO:0006629">
    <property type="term" value="P:lipid metabolic process"/>
    <property type="evidence" value="ECO:0007669"/>
    <property type="project" value="InterPro"/>
</dbReference>
<dbReference type="PANTHER" id="PTHR46211">
    <property type="entry name" value="GLYCEROPHOSPHORYL DIESTER PHOSPHODIESTERASE"/>
    <property type="match status" value="1"/>
</dbReference>
<feature type="chain" id="PRO_5010314831" evidence="1">
    <location>
        <begin position="26"/>
        <end position="322"/>
    </location>
</feature>
<dbReference type="CDD" id="cd08561">
    <property type="entry name" value="GDPD_cytoplasmic_ScUgpQ2_like"/>
    <property type="match status" value="1"/>
</dbReference>
<dbReference type="RefSeq" id="WP_069112464.1">
    <property type="nucleotide sequence ID" value="NZ_FNUC01000004.1"/>
</dbReference>
<feature type="signal peptide" evidence="1">
    <location>
        <begin position="1"/>
        <end position="25"/>
    </location>
</feature>
<keyword evidence="4" id="KW-1185">Reference proteome</keyword>
<proteinExistence type="predicted"/>
<dbReference type="GO" id="GO:0008081">
    <property type="term" value="F:phosphoric diester hydrolase activity"/>
    <property type="evidence" value="ECO:0007669"/>
    <property type="project" value="InterPro"/>
</dbReference>
<dbReference type="InterPro" id="IPR030395">
    <property type="entry name" value="GP_PDE_dom"/>
</dbReference>